<dbReference type="InParanoid" id="A0A2K1IRH7"/>
<accession>A0A2K1IRH7</accession>
<dbReference type="Gramene" id="Pp3c21_10550V3.1">
    <property type="protein sequence ID" value="Pp3c21_10550V3.1"/>
    <property type="gene ID" value="Pp3c21_10550"/>
</dbReference>
<reference evidence="1 3" key="2">
    <citation type="journal article" date="2018" name="Plant J.">
        <title>The Physcomitrella patens chromosome-scale assembly reveals moss genome structure and evolution.</title>
        <authorList>
            <person name="Lang D."/>
            <person name="Ullrich K.K."/>
            <person name="Murat F."/>
            <person name="Fuchs J."/>
            <person name="Jenkins J."/>
            <person name="Haas F.B."/>
            <person name="Piednoel M."/>
            <person name="Gundlach H."/>
            <person name="Van Bel M."/>
            <person name="Meyberg R."/>
            <person name="Vives C."/>
            <person name="Morata J."/>
            <person name="Symeonidi A."/>
            <person name="Hiss M."/>
            <person name="Muchero W."/>
            <person name="Kamisugi Y."/>
            <person name="Saleh O."/>
            <person name="Blanc G."/>
            <person name="Decker E.L."/>
            <person name="van Gessel N."/>
            <person name="Grimwood J."/>
            <person name="Hayes R.D."/>
            <person name="Graham S.W."/>
            <person name="Gunter L.E."/>
            <person name="McDaniel S.F."/>
            <person name="Hoernstein S.N.W."/>
            <person name="Larsson A."/>
            <person name="Li F.W."/>
            <person name="Perroud P.F."/>
            <person name="Phillips J."/>
            <person name="Ranjan P."/>
            <person name="Rokshar D.S."/>
            <person name="Rothfels C.J."/>
            <person name="Schneider L."/>
            <person name="Shu S."/>
            <person name="Stevenson D.W."/>
            <person name="Thummler F."/>
            <person name="Tillich M."/>
            <person name="Villarreal Aguilar J.C."/>
            <person name="Widiez T."/>
            <person name="Wong G.K."/>
            <person name="Wymore A."/>
            <person name="Zhang Y."/>
            <person name="Zimmer A.D."/>
            <person name="Quatrano R.S."/>
            <person name="Mayer K.F.X."/>
            <person name="Goodstein D."/>
            <person name="Casacuberta J.M."/>
            <person name="Vandepoele K."/>
            <person name="Reski R."/>
            <person name="Cuming A.C."/>
            <person name="Tuskan G.A."/>
            <person name="Maumus F."/>
            <person name="Salse J."/>
            <person name="Schmutz J."/>
            <person name="Rensing S.A."/>
        </authorList>
    </citation>
    <scope>NUCLEOTIDE SEQUENCE [LARGE SCALE GENOMIC DNA]</scope>
    <source>
        <strain evidence="2 3">cv. Gransden 2004</strain>
    </source>
</reference>
<dbReference type="EMBL" id="ABEU02000021">
    <property type="protein sequence ID" value="PNR31875.1"/>
    <property type="molecule type" value="Genomic_DNA"/>
</dbReference>
<protein>
    <submittedName>
        <fullName evidence="1 2">Uncharacterized protein</fullName>
    </submittedName>
</protein>
<reference evidence="1 3" key="1">
    <citation type="journal article" date="2008" name="Science">
        <title>The Physcomitrella genome reveals evolutionary insights into the conquest of land by plants.</title>
        <authorList>
            <person name="Rensing S."/>
            <person name="Lang D."/>
            <person name="Zimmer A."/>
            <person name="Terry A."/>
            <person name="Salamov A."/>
            <person name="Shapiro H."/>
            <person name="Nishiyama T."/>
            <person name="Perroud P.-F."/>
            <person name="Lindquist E."/>
            <person name="Kamisugi Y."/>
            <person name="Tanahashi T."/>
            <person name="Sakakibara K."/>
            <person name="Fujita T."/>
            <person name="Oishi K."/>
            <person name="Shin-I T."/>
            <person name="Kuroki Y."/>
            <person name="Toyoda A."/>
            <person name="Suzuki Y."/>
            <person name="Hashimoto A."/>
            <person name="Yamaguchi K."/>
            <person name="Sugano A."/>
            <person name="Kohara Y."/>
            <person name="Fujiyama A."/>
            <person name="Anterola A."/>
            <person name="Aoki S."/>
            <person name="Ashton N."/>
            <person name="Barbazuk W.B."/>
            <person name="Barker E."/>
            <person name="Bennetzen J."/>
            <person name="Bezanilla M."/>
            <person name="Blankenship R."/>
            <person name="Cho S.H."/>
            <person name="Dutcher S."/>
            <person name="Estelle M."/>
            <person name="Fawcett J.A."/>
            <person name="Gundlach H."/>
            <person name="Hanada K."/>
            <person name="Heyl A."/>
            <person name="Hicks K.A."/>
            <person name="Hugh J."/>
            <person name="Lohr M."/>
            <person name="Mayer K."/>
            <person name="Melkozernov A."/>
            <person name="Murata T."/>
            <person name="Nelson D."/>
            <person name="Pils B."/>
            <person name="Prigge M."/>
            <person name="Reiss B."/>
            <person name="Renner T."/>
            <person name="Rombauts S."/>
            <person name="Rushton P."/>
            <person name="Sanderfoot A."/>
            <person name="Schween G."/>
            <person name="Shiu S.-H."/>
            <person name="Stueber K."/>
            <person name="Theodoulou F.L."/>
            <person name="Tu H."/>
            <person name="Van de Peer Y."/>
            <person name="Verrier P.J."/>
            <person name="Waters E."/>
            <person name="Wood A."/>
            <person name="Yang L."/>
            <person name="Cove D."/>
            <person name="Cuming A."/>
            <person name="Hasebe M."/>
            <person name="Lucas S."/>
            <person name="Mishler D.B."/>
            <person name="Reski R."/>
            <person name="Grigoriev I."/>
            <person name="Quatrano R.S."/>
            <person name="Boore J.L."/>
        </authorList>
    </citation>
    <scope>NUCLEOTIDE SEQUENCE [LARGE SCALE GENOMIC DNA]</scope>
    <source>
        <strain evidence="2 3">cv. Gransden 2004</strain>
    </source>
</reference>
<keyword evidence="3" id="KW-1185">Reference proteome</keyword>
<dbReference type="Proteomes" id="UP000006727">
    <property type="component" value="Chromosome 21"/>
</dbReference>
<evidence type="ECO:0000313" key="2">
    <source>
        <dbReference type="EnsemblPlants" id="Pp3c21_10550V3.1"/>
    </source>
</evidence>
<evidence type="ECO:0000313" key="3">
    <source>
        <dbReference type="Proteomes" id="UP000006727"/>
    </source>
</evidence>
<proteinExistence type="predicted"/>
<gene>
    <name evidence="1" type="ORF">PHYPA_025998</name>
</gene>
<name>A0A2K1IRH7_PHYPA</name>
<dbReference type="AlphaFoldDB" id="A0A2K1IRH7"/>
<reference evidence="2" key="3">
    <citation type="submission" date="2020-12" db="UniProtKB">
        <authorList>
            <consortium name="EnsemblPlants"/>
        </authorList>
    </citation>
    <scope>IDENTIFICATION</scope>
</reference>
<dbReference type="EnsemblPlants" id="Pp3c21_10550V3.1">
    <property type="protein sequence ID" value="Pp3c21_10550V3.1"/>
    <property type="gene ID" value="Pp3c21_10550"/>
</dbReference>
<evidence type="ECO:0000313" key="1">
    <source>
        <dbReference type="EMBL" id="PNR31875.1"/>
    </source>
</evidence>
<organism evidence="1">
    <name type="scientific">Physcomitrium patens</name>
    <name type="common">Spreading-leaved earth moss</name>
    <name type="synonym">Physcomitrella patens</name>
    <dbReference type="NCBI Taxonomy" id="3218"/>
    <lineage>
        <taxon>Eukaryota</taxon>
        <taxon>Viridiplantae</taxon>
        <taxon>Streptophyta</taxon>
        <taxon>Embryophyta</taxon>
        <taxon>Bryophyta</taxon>
        <taxon>Bryophytina</taxon>
        <taxon>Bryopsida</taxon>
        <taxon>Funariidae</taxon>
        <taxon>Funariales</taxon>
        <taxon>Funariaceae</taxon>
        <taxon>Physcomitrium</taxon>
    </lineage>
</organism>
<sequence>MRRLEPLSTLVKLGNFLACLSYHVESVVGRGPDMLPTRPIWDLPKEIKDVPYQYCCEYEPSAVPSSGFELSKYKYGPHGGTLQPAPCLDLGIVDNDAMRYNLLHWRFWRLPKKQFTAPMLYCDVTDI</sequence>
<dbReference type="PaxDb" id="3218-PP1S235_54V6.1"/>